<dbReference type="RefSeq" id="WP_264817137.1">
    <property type="nucleotide sequence ID" value="NZ_BAPV01000060.1"/>
</dbReference>
<evidence type="ECO:0000256" key="2">
    <source>
        <dbReference type="RuleBase" id="RU362097"/>
    </source>
</evidence>
<dbReference type="Gene3D" id="2.20.200.10">
    <property type="entry name" value="Outer membrane efflux proteins (OEP)"/>
    <property type="match status" value="1"/>
</dbReference>
<evidence type="ECO:0000313" key="6">
    <source>
        <dbReference type="Proteomes" id="UP001062776"/>
    </source>
</evidence>
<evidence type="ECO:0000256" key="1">
    <source>
        <dbReference type="ARBA" id="ARBA00007613"/>
    </source>
</evidence>
<keyword evidence="2" id="KW-1134">Transmembrane beta strand</keyword>
<evidence type="ECO:0000256" key="3">
    <source>
        <dbReference type="SAM" id="Coils"/>
    </source>
</evidence>
<dbReference type="Proteomes" id="UP001062776">
    <property type="component" value="Unassembled WGS sequence"/>
</dbReference>
<dbReference type="InterPro" id="IPR003423">
    <property type="entry name" value="OMP_efflux"/>
</dbReference>
<dbReference type="PANTHER" id="PTHR30203">
    <property type="entry name" value="OUTER MEMBRANE CATION EFFLUX PROTEIN"/>
    <property type="match status" value="1"/>
</dbReference>
<keyword evidence="2" id="KW-0564">Palmitate</keyword>
<reference evidence="5" key="1">
    <citation type="submission" date="2013-04" db="EMBL/GenBank/DDBJ databases">
        <title>The genome sequencing project of 58 acetic acid bacteria.</title>
        <authorList>
            <person name="Okamoto-Kainuma A."/>
            <person name="Ishikawa M."/>
            <person name="Umino S."/>
            <person name="Koizumi Y."/>
            <person name="Shiwa Y."/>
            <person name="Yoshikawa H."/>
            <person name="Matsutani M."/>
            <person name="Matsushita K."/>
        </authorList>
    </citation>
    <scope>NUCLEOTIDE SEQUENCE</scope>
    <source>
        <strain evidence="5">NRIC 0535</strain>
    </source>
</reference>
<keyword evidence="2 5" id="KW-0449">Lipoprotein</keyword>
<keyword evidence="6" id="KW-1185">Reference proteome</keyword>
<keyword evidence="2" id="KW-0812">Transmembrane</keyword>
<dbReference type="InterPro" id="IPR010131">
    <property type="entry name" value="MdtP/NodT-like"/>
</dbReference>
<dbReference type="Pfam" id="PF02321">
    <property type="entry name" value="OEP"/>
    <property type="match status" value="2"/>
</dbReference>
<dbReference type="SUPFAM" id="SSF56954">
    <property type="entry name" value="Outer membrane efflux proteins (OEP)"/>
    <property type="match status" value="1"/>
</dbReference>
<comment type="subcellular location">
    <subcellularLocation>
        <location evidence="2">Cell membrane</location>
        <topology evidence="2">Lipid-anchor</topology>
    </subcellularLocation>
</comment>
<keyword evidence="2" id="KW-0472">Membrane</keyword>
<evidence type="ECO:0000313" key="5">
    <source>
        <dbReference type="EMBL" id="GBQ92747.1"/>
    </source>
</evidence>
<feature type="region of interest" description="Disordered" evidence="4">
    <location>
        <begin position="456"/>
        <end position="476"/>
    </location>
</feature>
<protein>
    <submittedName>
        <fullName evidence="5">RND efflux system outer membrane lipoprotein</fullName>
    </submittedName>
</protein>
<name>A0ABQ0Q5S5_9PROT</name>
<keyword evidence="3" id="KW-0175">Coiled coil</keyword>
<dbReference type="NCBIfam" id="TIGR01845">
    <property type="entry name" value="outer_NodT"/>
    <property type="match status" value="1"/>
</dbReference>
<evidence type="ECO:0000256" key="4">
    <source>
        <dbReference type="SAM" id="MobiDB-lite"/>
    </source>
</evidence>
<gene>
    <name evidence="5" type="ORF">AA0535_2642</name>
</gene>
<organism evidence="5 6">
    <name type="scientific">Asaia krungthepensis NRIC 0535</name>
    <dbReference type="NCBI Taxonomy" id="1307925"/>
    <lineage>
        <taxon>Bacteria</taxon>
        <taxon>Pseudomonadati</taxon>
        <taxon>Pseudomonadota</taxon>
        <taxon>Alphaproteobacteria</taxon>
        <taxon>Acetobacterales</taxon>
        <taxon>Acetobacteraceae</taxon>
        <taxon>Asaia</taxon>
    </lineage>
</organism>
<proteinExistence type="inferred from homology"/>
<dbReference type="Gene3D" id="1.20.1600.10">
    <property type="entry name" value="Outer membrane efflux proteins (OEP)"/>
    <property type="match status" value="1"/>
</dbReference>
<comment type="caution">
    <text evidence="5">The sequence shown here is derived from an EMBL/GenBank/DDBJ whole genome shotgun (WGS) entry which is preliminary data.</text>
</comment>
<dbReference type="PANTHER" id="PTHR30203:SF29">
    <property type="entry name" value="PROTEIN CYAE"/>
    <property type="match status" value="1"/>
</dbReference>
<feature type="coiled-coil region" evidence="3">
    <location>
        <begin position="216"/>
        <end position="243"/>
    </location>
</feature>
<sequence length="476" mass="50594">MSRLRLTGLMAGLAALPLLLDGCQKGDFILPQGSGVTAPASWRADSTLQNVEGLDPQWWAQFGDPVLVTLVTQALIANPDLALASERVLQARAQLRLALSAQLPHIDGQGLGIGNGHLIGQNFNTYIMGGGLTFDVDLFGKLREQTRAARAQTLASEADRETVRLALIGDTVRAYVALQASRSALSILERTLSVRTAEQARMSHQLKAGYEKTSSLDLANAQVSDAEAQIASTRLQIAQQEDALSVLLGDIPGDQIRTMTAGLPLEALRMPPVVAPIPARILSNRPDLVSAADQVIAADHSLKSARAAFLPDITLNPGIGTAGGDSPISGTVWALGGSVLAPIFEGGALRAKEKIAVSQRNQAAWTYRKTAIQAFREVQDALSGTTHLAAQEVSLCNSFASRRHTLEDARKELSTGYVNYFDVADAETASLSAELQTVQIRASRLAELATLYQAVGGGWSPPDNQKPATHPPVRKG</sequence>
<accession>A0ABQ0Q5S5</accession>
<dbReference type="EMBL" id="BAPV01000060">
    <property type="protein sequence ID" value="GBQ92747.1"/>
    <property type="molecule type" value="Genomic_DNA"/>
</dbReference>
<comment type="similarity">
    <text evidence="1 2">Belongs to the outer membrane factor (OMF) (TC 1.B.17) family.</text>
</comment>